<proteinExistence type="predicted"/>
<organism evidence="9 10">
    <name type="scientific">Nosema granulosis</name>
    <dbReference type="NCBI Taxonomy" id="83296"/>
    <lineage>
        <taxon>Eukaryota</taxon>
        <taxon>Fungi</taxon>
        <taxon>Fungi incertae sedis</taxon>
        <taxon>Microsporidia</taxon>
        <taxon>Nosematidae</taxon>
        <taxon>Nosema</taxon>
    </lineage>
</organism>
<comment type="caution">
    <text evidence="9">The sequence shown here is derived from an EMBL/GenBank/DDBJ whole genome shotgun (WGS) entry which is preliminary data.</text>
</comment>
<dbReference type="PANTHER" id="PTHR24324">
    <property type="entry name" value="HOMEOBOX PROTEIN HHEX"/>
    <property type="match status" value="1"/>
</dbReference>
<dbReference type="Proteomes" id="UP000740883">
    <property type="component" value="Unassembled WGS sequence"/>
</dbReference>
<dbReference type="AlphaFoldDB" id="A0A9P6KYJ5"/>
<dbReference type="GO" id="GO:0030154">
    <property type="term" value="P:cell differentiation"/>
    <property type="evidence" value="ECO:0007669"/>
    <property type="project" value="TreeGrafter"/>
</dbReference>
<keyword evidence="4 5" id="KW-0539">Nucleus</keyword>
<dbReference type="InterPro" id="IPR009057">
    <property type="entry name" value="Homeodomain-like_sf"/>
</dbReference>
<evidence type="ECO:0000256" key="7">
    <source>
        <dbReference type="SAM" id="MobiDB-lite"/>
    </source>
</evidence>
<dbReference type="OrthoDB" id="6159439at2759"/>
<dbReference type="EMBL" id="SBJO01000101">
    <property type="protein sequence ID" value="KAF9763091.1"/>
    <property type="molecule type" value="Genomic_DNA"/>
</dbReference>
<evidence type="ECO:0000256" key="1">
    <source>
        <dbReference type="ARBA" id="ARBA00004123"/>
    </source>
</evidence>
<dbReference type="CDD" id="cd00086">
    <property type="entry name" value="homeodomain"/>
    <property type="match status" value="1"/>
</dbReference>
<feature type="domain" description="Homeobox" evidence="8">
    <location>
        <begin position="22"/>
        <end position="82"/>
    </location>
</feature>
<dbReference type="SUPFAM" id="SSF46689">
    <property type="entry name" value="Homeodomain-like"/>
    <property type="match status" value="1"/>
</dbReference>
<dbReference type="SMART" id="SM00389">
    <property type="entry name" value="HOX"/>
    <property type="match status" value="1"/>
</dbReference>
<evidence type="ECO:0000313" key="9">
    <source>
        <dbReference type="EMBL" id="KAF9763091.1"/>
    </source>
</evidence>
<dbReference type="InterPro" id="IPR051000">
    <property type="entry name" value="Homeobox_DNA-bind_prot"/>
</dbReference>
<keyword evidence="2 5" id="KW-0238">DNA-binding</keyword>
<keyword evidence="3 5" id="KW-0371">Homeobox</keyword>
<evidence type="ECO:0000256" key="4">
    <source>
        <dbReference type="ARBA" id="ARBA00023242"/>
    </source>
</evidence>
<dbReference type="PROSITE" id="PS50071">
    <property type="entry name" value="HOMEOBOX_2"/>
    <property type="match status" value="1"/>
</dbReference>
<evidence type="ECO:0000259" key="8">
    <source>
        <dbReference type="PROSITE" id="PS50071"/>
    </source>
</evidence>
<dbReference type="GO" id="GO:0005634">
    <property type="term" value="C:nucleus"/>
    <property type="evidence" value="ECO:0007669"/>
    <property type="project" value="UniProtKB-SubCell"/>
</dbReference>
<dbReference type="GO" id="GO:0000978">
    <property type="term" value="F:RNA polymerase II cis-regulatory region sequence-specific DNA binding"/>
    <property type="evidence" value="ECO:0007669"/>
    <property type="project" value="TreeGrafter"/>
</dbReference>
<evidence type="ECO:0000256" key="3">
    <source>
        <dbReference type="ARBA" id="ARBA00023155"/>
    </source>
</evidence>
<feature type="region of interest" description="Disordered" evidence="7">
    <location>
        <begin position="81"/>
        <end position="110"/>
    </location>
</feature>
<accession>A0A9P6KYJ5</accession>
<dbReference type="Pfam" id="PF00046">
    <property type="entry name" value="Homeodomain"/>
    <property type="match status" value="1"/>
</dbReference>
<evidence type="ECO:0000256" key="6">
    <source>
        <dbReference type="RuleBase" id="RU000682"/>
    </source>
</evidence>
<comment type="subcellular location">
    <subcellularLocation>
        <location evidence="1 5 6">Nucleus</location>
    </subcellularLocation>
</comment>
<keyword evidence="10" id="KW-1185">Reference proteome</keyword>
<feature type="DNA-binding region" description="Homeobox" evidence="5">
    <location>
        <begin position="24"/>
        <end position="83"/>
    </location>
</feature>
<dbReference type="Gene3D" id="1.10.10.60">
    <property type="entry name" value="Homeodomain-like"/>
    <property type="match status" value="1"/>
</dbReference>
<gene>
    <name evidence="9" type="primary">HD-10_0</name>
    <name evidence="9" type="ORF">NGRA_1513</name>
</gene>
<feature type="non-terminal residue" evidence="9">
    <location>
        <position position="177"/>
    </location>
</feature>
<evidence type="ECO:0000313" key="10">
    <source>
        <dbReference type="Proteomes" id="UP000740883"/>
    </source>
</evidence>
<sequence length="177" mass="20936">MTDKKQGDTYQSDIIFMNENDPFQIKHRKRTSKKQLEVLEKTFETCIRPDAKLRKKLGDQLGMTPRAVQIWFQNRRAKVKKAQGTVSKRKTEPREDYYSKEEDSTPSPCTYRYPKRYPKKIYSEDTTGSSNYSVVEGSQVKNNYKFDNENYKEFDNEYLNTNNTGNTTDTMEVYKEN</sequence>
<feature type="region of interest" description="Disordered" evidence="7">
    <location>
        <begin position="157"/>
        <end position="177"/>
    </location>
</feature>
<feature type="compositionally biased region" description="Low complexity" evidence="7">
    <location>
        <begin position="160"/>
        <end position="170"/>
    </location>
</feature>
<evidence type="ECO:0000256" key="2">
    <source>
        <dbReference type="ARBA" id="ARBA00023125"/>
    </source>
</evidence>
<protein>
    <submittedName>
        <fullName evidence="9">Homeobox protein HD-10</fullName>
    </submittedName>
</protein>
<reference evidence="9 10" key="1">
    <citation type="journal article" date="2020" name="Genome Biol. Evol.">
        <title>Comparative genomics of strictly vertically transmitted, feminizing microsporidia endosymbionts of amphipod crustaceans.</title>
        <authorList>
            <person name="Cormier A."/>
            <person name="Chebbi M.A."/>
            <person name="Giraud I."/>
            <person name="Wattier R."/>
            <person name="Teixeira M."/>
            <person name="Gilbert C."/>
            <person name="Rigaud T."/>
            <person name="Cordaux R."/>
        </authorList>
    </citation>
    <scope>NUCLEOTIDE SEQUENCE [LARGE SCALE GENOMIC DNA]</scope>
    <source>
        <strain evidence="9 10">Ou3-Ou53</strain>
    </source>
</reference>
<feature type="compositionally biased region" description="Basic and acidic residues" evidence="7">
    <location>
        <begin position="89"/>
        <end position="103"/>
    </location>
</feature>
<dbReference type="InterPro" id="IPR001356">
    <property type="entry name" value="HD"/>
</dbReference>
<name>A0A9P6KYJ5_9MICR</name>
<dbReference type="GO" id="GO:0006357">
    <property type="term" value="P:regulation of transcription by RNA polymerase II"/>
    <property type="evidence" value="ECO:0007669"/>
    <property type="project" value="TreeGrafter"/>
</dbReference>
<dbReference type="PANTHER" id="PTHR24324:SF5">
    <property type="entry name" value="HEMATOPOIETICALLY-EXPRESSED HOMEOBOX PROTEIN HHEX"/>
    <property type="match status" value="1"/>
</dbReference>
<evidence type="ECO:0000256" key="5">
    <source>
        <dbReference type="PROSITE-ProRule" id="PRU00108"/>
    </source>
</evidence>